<sequence>MSTHKSEIGTLNRSSTILRLLATAGKRGLPLTDIAARSDLPHGTVHRLLKQLGDTGLTFQNDESRRYLLGPVAYELGLAAAEIFDFRGLCRPALERVCRESEATAYFVMRSGYDAVCIDRIEGPFSTRTLSLDIGSRRPLGIGAGGLAILAACPDNESELILEATSARLGQFHNLDLQQQRQAILETRQQGYALIKNRLTLGVTALGMVFRDASQRPLGAISIGTLDSRLQEPRRSKIVQLLTQQVLLIEKSMRASRRVIIEHF</sequence>
<dbReference type="PROSITE" id="PS51078">
    <property type="entry name" value="ICLR_ED"/>
    <property type="match status" value="1"/>
</dbReference>
<dbReference type="PROSITE" id="PS51077">
    <property type="entry name" value="HTH_ICLR"/>
    <property type="match status" value="1"/>
</dbReference>
<dbReference type="InterPro" id="IPR005471">
    <property type="entry name" value="Tscrpt_reg_IclR_N"/>
</dbReference>
<evidence type="ECO:0000313" key="11">
    <source>
        <dbReference type="Proteomes" id="UP000713985"/>
    </source>
</evidence>
<evidence type="ECO:0000256" key="1">
    <source>
        <dbReference type="ARBA" id="ARBA00023015"/>
    </source>
</evidence>
<accession>A0A6G1W7L2</accession>
<dbReference type="OrthoDB" id="9807558at2"/>
<dbReference type="InterPro" id="IPR036388">
    <property type="entry name" value="WH-like_DNA-bd_sf"/>
</dbReference>
<evidence type="ECO:0000313" key="8">
    <source>
        <dbReference type="EMBL" id="MQU25209.1"/>
    </source>
</evidence>
<feature type="domain" description="HTH iclR-type" evidence="4">
    <location>
        <begin position="8"/>
        <end position="71"/>
    </location>
</feature>
<evidence type="ECO:0000313" key="7">
    <source>
        <dbReference type="EMBL" id="MQU15557.1"/>
    </source>
</evidence>
<keyword evidence="11" id="KW-1185">Reference proteome</keyword>
<dbReference type="EMBL" id="WIVT01000003">
    <property type="protein sequence ID" value="MQU15557.1"/>
    <property type="molecule type" value="Genomic_DNA"/>
</dbReference>
<evidence type="ECO:0000313" key="10">
    <source>
        <dbReference type="Proteomes" id="UP000443000"/>
    </source>
</evidence>
<evidence type="ECO:0000256" key="3">
    <source>
        <dbReference type="ARBA" id="ARBA00023163"/>
    </source>
</evidence>
<dbReference type="InterPro" id="IPR036390">
    <property type="entry name" value="WH_DNA-bd_sf"/>
</dbReference>
<evidence type="ECO:0000259" key="4">
    <source>
        <dbReference type="PROSITE" id="PS51077"/>
    </source>
</evidence>
<evidence type="ECO:0000313" key="6">
    <source>
        <dbReference type="EMBL" id="MQT27038.1"/>
    </source>
</evidence>
<dbReference type="GO" id="GO:0003677">
    <property type="term" value="F:DNA binding"/>
    <property type="evidence" value="ECO:0007669"/>
    <property type="project" value="UniProtKB-KW"/>
</dbReference>
<dbReference type="PANTHER" id="PTHR30136">
    <property type="entry name" value="HELIX-TURN-HELIX TRANSCRIPTIONAL REGULATOR, ICLR FAMILY"/>
    <property type="match status" value="1"/>
</dbReference>
<dbReference type="InterPro" id="IPR050707">
    <property type="entry name" value="HTH_MetabolicPath_Reg"/>
</dbReference>
<dbReference type="SUPFAM" id="SSF46785">
    <property type="entry name" value="Winged helix' DNA-binding domain"/>
    <property type="match status" value="1"/>
</dbReference>
<protein>
    <submittedName>
        <fullName evidence="7">Helix-turn-helix domain-containing protein</fullName>
    </submittedName>
</protein>
<dbReference type="GO" id="GO:0003700">
    <property type="term" value="F:DNA-binding transcription factor activity"/>
    <property type="evidence" value="ECO:0007669"/>
    <property type="project" value="TreeGrafter"/>
</dbReference>
<dbReference type="EMBL" id="WIWP01000025">
    <property type="protein sequence ID" value="MQT27038.1"/>
    <property type="molecule type" value="Genomic_DNA"/>
</dbReference>
<comment type="caution">
    <text evidence="7">The sequence shown here is derived from an EMBL/GenBank/DDBJ whole genome shotgun (WGS) entry which is preliminary data.</text>
</comment>
<dbReference type="Gene3D" id="1.10.10.10">
    <property type="entry name" value="Winged helix-like DNA-binding domain superfamily/Winged helix DNA-binding domain"/>
    <property type="match status" value="1"/>
</dbReference>
<reference evidence="9 10" key="1">
    <citation type="submission" date="2019-10" db="EMBL/GenBank/DDBJ databases">
        <title>Evaluation of single-gene subtyping targets for Pseudomonas.</title>
        <authorList>
            <person name="Reichler S.J."/>
            <person name="Orsi R.H."/>
            <person name="Wiedmann M."/>
            <person name="Martin N.H."/>
            <person name="Murphy S.I."/>
        </authorList>
    </citation>
    <scope>NUCLEOTIDE SEQUENCE [LARGE SCALE GENOMIC DNA]</scope>
    <source>
        <strain evidence="6 11">FSL R10-0802</strain>
        <strain evidence="7 10">FSL R10-1594</strain>
        <strain evidence="8 9">FSL R10-1984</strain>
    </source>
</reference>
<dbReference type="Proteomes" id="UP000437970">
    <property type="component" value="Unassembled WGS sequence"/>
</dbReference>
<dbReference type="GO" id="GO:0045892">
    <property type="term" value="P:negative regulation of DNA-templated transcription"/>
    <property type="evidence" value="ECO:0007669"/>
    <property type="project" value="TreeGrafter"/>
</dbReference>
<evidence type="ECO:0000313" key="9">
    <source>
        <dbReference type="Proteomes" id="UP000437970"/>
    </source>
</evidence>
<dbReference type="Gene3D" id="3.30.450.40">
    <property type="match status" value="1"/>
</dbReference>
<dbReference type="SUPFAM" id="SSF55781">
    <property type="entry name" value="GAF domain-like"/>
    <property type="match status" value="1"/>
</dbReference>
<dbReference type="Pfam" id="PF01614">
    <property type="entry name" value="IclR_C"/>
    <property type="match status" value="1"/>
</dbReference>
<keyword evidence="1" id="KW-0805">Transcription regulation</keyword>
<dbReference type="SMART" id="SM00346">
    <property type="entry name" value="HTH_ICLR"/>
    <property type="match status" value="1"/>
</dbReference>
<dbReference type="AlphaFoldDB" id="A0A6G1W7L2"/>
<dbReference type="Proteomes" id="UP000713985">
    <property type="component" value="Unassembled WGS sequence"/>
</dbReference>
<evidence type="ECO:0000259" key="5">
    <source>
        <dbReference type="PROSITE" id="PS51078"/>
    </source>
</evidence>
<gene>
    <name evidence="7" type="ORF">GHN41_03725</name>
    <name evidence="6" type="ORF">GHN94_14535</name>
    <name evidence="8" type="ORF">GHO29_01835</name>
</gene>
<keyword evidence="3" id="KW-0804">Transcription</keyword>
<dbReference type="PANTHER" id="PTHR30136:SF39">
    <property type="entry name" value="TRANSCRIPTIONAL REGULATORY PROTEIN"/>
    <property type="match status" value="1"/>
</dbReference>
<dbReference type="EMBL" id="WIVW01000001">
    <property type="protein sequence ID" value="MQU25209.1"/>
    <property type="molecule type" value="Genomic_DNA"/>
</dbReference>
<dbReference type="InterPro" id="IPR014757">
    <property type="entry name" value="Tscrpt_reg_IclR_C"/>
</dbReference>
<proteinExistence type="predicted"/>
<dbReference type="InterPro" id="IPR029016">
    <property type="entry name" value="GAF-like_dom_sf"/>
</dbReference>
<evidence type="ECO:0000256" key="2">
    <source>
        <dbReference type="ARBA" id="ARBA00023125"/>
    </source>
</evidence>
<keyword evidence="2" id="KW-0238">DNA-binding</keyword>
<feature type="domain" description="IclR-ED" evidence="5">
    <location>
        <begin position="72"/>
        <end position="255"/>
    </location>
</feature>
<organism evidence="7 10">
    <name type="scientific">Pseudomonas helleri</name>
    <dbReference type="NCBI Taxonomy" id="1608996"/>
    <lineage>
        <taxon>Bacteria</taxon>
        <taxon>Pseudomonadati</taxon>
        <taxon>Pseudomonadota</taxon>
        <taxon>Gammaproteobacteria</taxon>
        <taxon>Pseudomonadales</taxon>
        <taxon>Pseudomonadaceae</taxon>
        <taxon>Pseudomonas</taxon>
    </lineage>
</organism>
<dbReference type="RefSeq" id="WP_153377186.1">
    <property type="nucleotide sequence ID" value="NZ_JBITTT010000005.1"/>
</dbReference>
<dbReference type="Proteomes" id="UP000443000">
    <property type="component" value="Unassembled WGS sequence"/>
</dbReference>
<dbReference type="Pfam" id="PF09339">
    <property type="entry name" value="HTH_IclR"/>
    <property type="match status" value="1"/>
</dbReference>
<name>A0A6G1W7L2_9PSED</name>